<dbReference type="PANTHER" id="PTHR34720:SF9">
    <property type="entry name" value="BLR4714 PROTEIN"/>
    <property type="match status" value="1"/>
</dbReference>
<dbReference type="Gene3D" id="2.60.40.2810">
    <property type="match status" value="1"/>
</dbReference>
<dbReference type="Gene3D" id="2.60.40.10">
    <property type="entry name" value="Immunoglobulins"/>
    <property type="match status" value="2"/>
</dbReference>
<organism evidence="2">
    <name type="scientific">marine metagenome</name>
    <dbReference type="NCBI Taxonomy" id="408172"/>
    <lineage>
        <taxon>unclassified sequences</taxon>
        <taxon>metagenomes</taxon>
        <taxon>ecological metagenomes</taxon>
    </lineage>
</organism>
<dbReference type="Pfam" id="PF17963">
    <property type="entry name" value="Big_9"/>
    <property type="match status" value="2"/>
</dbReference>
<proteinExistence type="predicted"/>
<feature type="non-terminal residue" evidence="2">
    <location>
        <position position="1"/>
    </location>
</feature>
<feature type="non-terminal residue" evidence="2">
    <location>
        <position position="332"/>
    </location>
</feature>
<dbReference type="InterPro" id="IPR041690">
    <property type="entry name" value="Cadherin_5"/>
</dbReference>
<dbReference type="InterPro" id="IPR006644">
    <property type="entry name" value="Cadg"/>
</dbReference>
<dbReference type="PANTHER" id="PTHR34720">
    <property type="entry name" value="MICROCYSTIN DEPENDENT PROTEIN"/>
    <property type="match status" value="1"/>
</dbReference>
<dbReference type="SMART" id="SM00736">
    <property type="entry name" value="CADG"/>
    <property type="match status" value="2"/>
</dbReference>
<name>A0A382QI58_9ZZZZ</name>
<dbReference type="InterPro" id="IPR015919">
    <property type="entry name" value="Cadherin-like_sf"/>
</dbReference>
<protein>
    <recommendedName>
        <fullName evidence="1">Dystroglycan-type cadherin-like domain-containing protein</fullName>
    </recommendedName>
</protein>
<dbReference type="NCBIfam" id="NF012211">
    <property type="entry name" value="tand_rpt_95"/>
    <property type="match status" value="3"/>
</dbReference>
<reference evidence="2" key="1">
    <citation type="submission" date="2018-05" db="EMBL/GenBank/DDBJ databases">
        <authorList>
            <person name="Lanie J.A."/>
            <person name="Ng W.-L."/>
            <person name="Kazmierczak K.M."/>
            <person name="Andrzejewski T.M."/>
            <person name="Davidsen T.M."/>
            <person name="Wayne K.J."/>
            <person name="Tettelin H."/>
            <person name="Glass J.I."/>
            <person name="Rusch D."/>
            <person name="Podicherti R."/>
            <person name="Tsui H.-C.T."/>
            <person name="Winkler M.E."/>
        </authorList>
    </citation>
    <scope>NUCLEOTIDE SEQUENCE</scope>
</reference>
<dbReference type="EMBL" id="UINC01114331">
    <property type="protein sequence ID" value="SVC84565.1"/>
    <property type="molecule type" value="Genomic_DNA"/>
</dbReference>
<dbReference type="GO" id="GO:0016020">
    <property type="term" value="C:membrane"/>
    <property type="evidence" value="ECO:0007669"/>
    <property type="project" value="InterPro"/>
</dbReference>
<sequence>RLSIQDSFDITVTPVNDAPVADATSAIGDEDLSLSIDLSGSDIDGDTLSFSLGSDASNGSVTILGSVATYAPNANFNGLDSFTFVANDGQLSSSAATVSLTVNPVNDAPAFDDLSDASVAEDTDFILELSASDIDGDALTFLASVDANGSVSVDGSTLTVTPAQDYNGDITVNVIASDGQASGSGSFTLSVTPVNDAPVLSALDNQAIDEDTSLTLELSANDVDGDGLTFTAENGDSDITVDGTTLTITPPANYNGSDTVTVTVSDGDLSDSTTFTLIVNPINDAPVVVNPIEDIIADEDSGDINIDLATVFNDVENGLNLSFSFNENVNAI</sequence>
<dbReference type="AlphaFoldDB" id="A0A382QI58"/>
<gene>
    <name evidence="2" type="ORF">METZ01_LOCUS337419</name>
</gene>
<dbReference type="GO" id="GO:0005509">
    <property type="term" value="F:calcium ion binding"/>
    <property type="evidence" value="ECO:0007669"/>
    <property type="project" value="InterPro"/>
</dbReference>
<dbReference type="SUPFAM" id="SSF49313">
    <property type="entry name" value="Cadherin-like"/>
    <property type="match status" value="2"/>
</dbReference>
<evidence type="ECO:0000259" key="1">
    <source>
        <dbReference type="SMART" id="SM00736"/>
    </source>
</evidence>
<evidence type="ECO:0000313" key="2">
    <source>
        <dbReference type="EMBL" id="SVC84565.1"/>
    </source>
</evidence>
<dbReference type="Pfam" id="PF17892">
    <property type="entry name" value="Cadherin_5"/>
    <property type="match status" value="1"/>
</dbReference>
<dbReference type="InterPro" id="IPR013783">
    <property type="entry name" value="Ig-like_fold"/>
</dbReference>
<feature type="domain" description="Dystroglycan-type cadherin-like" evidence="1">
    <location>
        <begin position="109"/>
        <end position="198"/>
    </location>
</feature>
<accession>A0A382QI58</accession>
<feature type="domain" description="Dystroglycan-type cadherin-like" evidence="1">
    <location>
        <begin position="199"/>
        <end position="286"/>
    </location>
</feature>